<gene>
    <name evidence="3" type="ORF">NUU61_009902</name>
</gene>
<dbReference type="GeneID" id="81399596"/>
<dbReference type="PANTHER" id="PTHR34598:SF3">
    <property type="entry name" value="OXIDOREDUCTASE AN1597"/>
    <property type="match status" value="1"/>
</dbReference>
<comment type="caution">
    <text evidence="3">The sequence shown here is derived from an EMBL/GenBank/DDBJ whole genome shotgun (WGS) entry which is preliminary data.</text>
</comment>
<evidence type="ECO:0000313" key="4">
    <source>
        <dbReference type="Proteomes" id="UP001141434"/>
    </source>
</evidence>
<reference evidence="3" key="2">
    <citation type="journal article" date="2023" name="IMA Fungus">
        <title>Comparative genomic study of the Penicillium genus elucidates a diverse pangenome and 15 lateral gene transfer events.</title>
        <authorList>
            <person name="Petersen C."/>
            <person name="Sorensen T."/>
            <person name="Nielsen M.R."/>
            <person name="Sondergaard T.E."/>
            <person name="Sorensen J.L."/>
            <person name="Fitzpatrick D.A."/>
            <person name="Frisvad J.C."/>
            <person name="Nielsen K.L."/>
        </authorList>
    </citation>
    <scope>NUCLEOTIDE SEQUENCE</scope>
    <source>
        <strain evidence="3">IBT 34128</strain>
    </source>
</reference>
<reference evidence="3" key="1">
    <citation type="submission" date="2022-11" db="EMBL/GenBank/DDBJ databases">
        <authorList>
            <person name="Petersen C."/>
        </authorList>
    </citation>
    <scope>NUCLEOTIDE SEQUENCE</scope>
    <source>
        <strain evidence="3">IBT 34128</strain>
    </source>
</reference>
<comment type="similarity">
    <text evidence="1">Belongs to the asaB hydroxylase/desaturase family.</text>
</comment>
<dbReference type="RefSeq" id="XP_056506925.1">
    <property type="nucleotide sequence ID" value="XM_056660427.1"/>
</dbReference>
<name>A0A9W9EGZ2_9EURO</name>
<dbReference type="EMBL" id="JAPMSZ010000012">
    <property type="protein sequence ID" value="KAJ5081638.1"/>
    <property type="molecule type" value="Genomic_DNA"/>
</dbReference>
<evidence type="ECO:0000313" key="3">
    <source>
        <dbReference type="EMBL" id="KAJ5081638.1"/>
    </source>
</evidence>
<dbReference type="InterPro" id="IPR044053">
    <property type="entry name" value="AsaB-like"/>
</dbReference>
<dbReference type="Proteomes" id="UP001141434">
    <property type="component" value="Unassembled WGS sequence"/>
</dbReference>
<protein>
    <submittedName>
        <fullName evidence="3">Uncharacterized protein</fullName>
    </submittedName>
</protein>
<dbReference type="GO" id="GO:0016491">
    <property type="term" value="F:oxidoreductase activity"/>
    <property type="evidence" value="ECO:0007669"/>
    <property type="project" value="InterPro"/>
</dbReference>
<feature type="compositionally biased region" description="Polar residues" evidence="2">
    <location>
        <begin position="1"/>
        <end position="18"/>
    </location>
</feature>
<evidence type="ECO:0000256" key="1">
    <source>
        <dbReference type="ARBA" id="ARBA00023604"/>
    </source>
</evidence>
<dbReference type="AlphaFoldDB" id="A0A9W9EGZ2"/>
<keyword evidence="4" id="KW-1185">Reference proteome</keyword>
<dbReference type="OrthoDB" id="412788at2759"/>
<dbReference type="NCBIfam" id="NF041278">
    <property type="entry name" value="CmcJ_NvfI_EfuI"/>
    <property type="match status" value="1"/>
</dbReference>
<proteinExistence type="inferred from homology"/>
<sequence length="361" mass="41840">MPSKPATKSSWVDQIQAQSKKDARTQPWKKTLGESYNKGKDGEDWIDLKQEYNERIGIPAKRTKDDIKKHRDCANQFPWYSSLVGTYRAIMAHDEEASLMYIQWDDLYNTEKPFQIFSPIPDDAADQRRANIHFVCGKPEKIIDARPDIDSYSLDTHGFAFRNYPTRFQRFDSAADVEDTYLPELEQKNRDMSKQVETCINAADKTRSFLPASQVHVDQAPSAVVSRAHLHLPDKAEHLLQGRVRVVNIWRPIADVVEDVPLALCDARTITLDDMLETDHVRKHYLGATMYAMAREKYRWYYLHRQRKDEVTLLKMFDSDPEVEGKCCPHASFRHSNVPENVIPRESIEVRALIFSEVPQE</sequence>
<feature type="region of interest" description="Disordered" evidence="2">
    <location>
        <begin position="1"/>
        <end position="40"/>
    </location>
</feature>
<accession>A0A9W9EGZ2</accession>
<organism evidence="3 4">
    <name type="scientific">Penicillium alfredii</name>
    <dbReference type="NCBI Taxonomy" id="1506179"/>
    <lineage>
        <taxon>Eukaryota</taxon>
        <taxon>Fungi</taxon>
        <taxon>Dikarya</taxon>
        <taxon>Ascomycota</taxon>
        <taxon>Pezizomycotina</taxon>
        <taxon>Eurotiomycetes</taxon>
        <taxon>Eurotiomycetidae</taxon>
        <taxon>Eurotiales</taxon>
        <taxon>Aspergillaceae</taxon>
        <taxon>Penicillium</taxon>
    </lineage>
</organism>
<dbReference type="PANTHER" id="PTHR34598">
    <property type="entry name" value="BLL6449 PROTEIN"/>
    <property type="match status" value="1"/>
</dbReference>
<evidence type="ECO:0000256" key="2">
    <source>
        <dbReference type="SAM" id="MobiDB-lite"/>
    </source>
</evidence>